<evidence type="ECO:0000256" key="5">
    <source>
        <dbReference type="ARBA" id="ARBA00022829"/>
    </source>
</evidence>
<dbReference type="Pfam" id="PF03941">
    <property type="entry name" value="INCENP_ARK-bind"/>
    <property type="match status" value="1"/>
</dbReference>
<feature type="compositionally biased region" description="Basic and acidic residues" evidence="8">
    <location>
        <begin position="179"/>
        <end position="197"/>
    </location>
</feature>
<keyword evidence="11" id="KW-1185">Reference proteome</keyword>
<evidence type="ECO:0000256" key="1">
    <source>
        <dbReference type="ARBA" id="ARBA00004123"/>
    </source>
</evidence>
<feature type="compositionally biased region" description="Acidic residues" evidence="8">
    <location>
        <begin position="200"/>
        <end position="209"/>
    </location>
</feature>
<feature type="region of interest" description="Disordered" evidence="8">
    <location>
        <begin position="68"/>
        <end position="133"/>
    </location>
</feature>
<dbReference type="OrthoDB" id="6123at2759"/>
<sequence length="1088" mass="119645">MGDAVLRVRGHLLSLARDNWSALEDKHAHNVTWLRDELAQISRSLEVTARFEPTPPVAPAPYPIAQEDAFEATGPAKKKQKIETRREDAAPPADAQQDENANTRLSMRLRPRAQSVDVAGGQKKTRKRGRPSEALLKDPGKLKVVQLRLELKKRGLKTSGPKAVLLNRLLDALEVEQKEEGEHMKQVEEEKSAREQEVIVIEDDDEDEIVRESVGSNKSARSFVRSQSTSPKAPEEVEKDVAVPTAEESAGTNEEDSLRALPQSSKSDGDASNTGRSSPAEATPSTALDTAEIASQEGSASRKQQQVPSKTNAHLTDHGSRHGVEFADSAEELITHDEIKWTRKSMQVSGKSELSSPLAWKRKSILRKASSLAPSTQSGRKVNFAPNDKVDMIVESSQSDSTQPDPSPEKAPSSSEVHTLREGSNYARSDSIPEVDAKQKPINTPVASSSAVTTPEDPPTRAIPDNETEEQRRKREFDENVQREAQKLRAAAKLSAQKRLEEAKASKAFWAKRDQLKAKLRASSAGEKRKSAHTPVVSSEKAFDQISPSTSTATESSPSASDTNRLTTSASKQETRAQHTVETTREDPEEAKDHDFMRLMSRQHAVESISDVSSTFESLLHESKAPRSTYSVVEEKQQAERSKSHRIAEKPAAKSMPSTVGMAKELSLNHSLRPDVQIQSKQELHQPVHKPSVLSGTTEDAKKTAPPIMQVVEPESTRDRSDSLSSTVSSIPEPSAVENALKSGAAMAANGNRRPIVNLVTGLRSLTTLLEKDNSHESNSGRSAPVVNALKLAERSRVAEEKKRLEKERRKAILKKKMEEHKKAVALKEKAEKDAQAKREQDRLNERKKREAELARSRQQKLKAMRAGLEKKRAMLAAEKKSAALASKSANSATAASHHKHRGLASASEASQPTAKPMSKPVQKPVSKAMPKPASSKPAPVSKPAPKPVSKKPTSRPPIMSPVPAKHAPKSHSPEIVNYEMSDNAESSDGDSSASDSERHGKKKVPRWAQKDHLNKILHAQFGNNAIDPSPAVFHDFVDTCNLETIFETTDIRKKKKFVRRTSSGNWLADRPTARDRALYQREMGYDR</sequence>
<dbReference type="Proteomes" id="UP000694044">
    <property type="component" value="Unassembled WGS sequence"/>
</dbReference>
<evidence type="ECO:0000256" key="4">
    <source>
        <dbReference type="ARBA" id="ARBA00022490"/>
    </source>
</evidence>
<evidence type="ECO:0000259" key="9">
    <source>
        <dbReference type="PROSITE" id="PS50800"/>
    </source>
</evidence>
<feature type="region of interest" description="Disordered" evidence="8">
    <location>
        <begin position="812"/>
        <end position="1009"/>
    </location>
</feature>
<evidence type="ECO:0000256" key="6">
    <source>
        <dbReference type="ARBA" id="ARBA00023212"/>
    </source>
</evidence>
<dbReference type="GO" id="GO:0005634">
    <property type="term" value="C:nucleus"/>
    <property type="evidence" value="ECO:0007669"/>
    <property type="project" value="UniProtKB-SubCell"/>
</dbReference>
<dbReference type="AlphaFoldDB" id="A0A8T1V987"/>
<evidence type="ECO:0000313" key="11">
    <source>
        <dbReference type="Proteomes" id="UP000694044"/>
    </source>
</evidence>
<feature type="compositionally biased region" description="Basic and acidic residues" evidence="8">
    <location>
        <begin position="498"/>
        <end position="513"/>
    </location>
</feature>
<dbReference type="InterPro" id="IPR003034">
    <property type="entry name" value="SAP_dom"/>
</dbReference>
<reference evidence="10" key="1">
    <citation type="submission" date="2021-02" db="EMBL/GenBank/DDBJ databases">
        <authorList>
            <person name="Palmer J.M."/>
        </authorList>
    </citation>
    <scope>NUCLEOTIDE SEQUENCE</scope>
    <source>
        <strain evidence="10">SCRP734</strain>
    </source>
</reference>
<feature type="compositionally biased region" description="Polar residues" evidence="8">
    <location>
        <begin position="296"/>
        <end position="314"/>
    </location>
</feature>
<evidence type="ECO:0000256" key="7">
    <source>
        <dbReference type="ARBA" id="ARBA00023242"/>
    </source>
</evidence>
<feature type="compositionally biased region" description="Basic and acidic residues" evidence="8">
    <location>
        <begin position="812"/>
        <end position="856"/>
    </location>
</feature>
<feature type="compositionally biased region" description="Basic and acidic residues" evidence="8">
    <location>
        <begin position="633"/>
        <end position="652"/>
    </location>
</feature>
<dbReference type="PROSITE" id="PS50800">
    <property type="entry name" value="SAP"/>
    <property type="match status" value="1"/>
</dbReference>
<feature type="compositionally biased region" description="Basic and acidic residues" evidence="8">
    <location>
        <begin position="469"/>
        <end position="484"/>
    </location>
</feature>
<feature type="domain" description="SAP" evidence="9">
    <location>
        <begin position="139"/>
        <end position="173"/>
    </location>
</feature>
<feature type="compositionally biased region" description="Polar residues" evidence="8">
    <location>
        <begin position="214"/>
        <end position="231"/>
    </location>
</feature>
<keyword evidence="7" id="KW-0539">Nucleus</keyword>
<feature type="compositionally biased region" description="Basic and acidic residues" evidence="8">
    <location>
        <begin position="573"/>
        <end position="597"/>
    </location>
</feature>
<name>A0A8T1V987_9STRA</name>
<organism evidence="10 11">
    <name type="scientific">Phytophthora pseudosyringae</name>
    <dbReference type="NCBI Taxonomy" id="221518"/>
    <lineage>
        <taxon>Eukaryota</taxon>
        <taxon>Sar</taxon>
        <taxon>Stramenopiles</taxon>
        <taxon>Oomycota</taxon>
        <taxon>Peronosporomycetes</taxon>
        <taxon>Peronosporales</taxon>
        <taxon>Peronosporaceae</taxon>
        <taxon>Phytophthora</taxon>
    </lineage>
</organism>
<dbReference type="GO" id="GO:0007059">
    <property type="term" value="P:chromosome segregation"/>
    <property type="evidence" value="ECO:0007669"/>
    <property type="project" value="UniProtKB-KW"/>
</dbReference>
<feature type="compositionally biased region" description="Polar residues" evidence="8">
    <location>
        <begin position="262"/>
        <end position="277"/>
    </location>
</feature>
<proteinExistence type="inferred from homology"/>
<evidence type="ECO:0000313" key="10">
    <source>
        <dbReference type="EMBL" id="KAG7377535.1"/>
    </source>
</evidence>
<dbReference type="GO" id="GO:0005819">
    <property type="term" value="C:spindle"/>
    <property type="evidence" value="ECO:0007669"/>
    <property type="project" value="UniProtKB-SubCell"/>
</dbReference>
<feature type="compositionally biased region" description="Low complexity" evidence="8">
    <location>
        <begin position="883"/>
        <end position="896"/>
    </location>
</feature>
<gene>
    <name evidence="10" type="ORF">PHYPSEUDO_011508</name>
</gene>
<feature type="region of interest" description="Disordered" evidence="8">
    <location>
        <begin position="518"/>
        <end position="597"/>
    </location>
</feature>
<comment type="similarity">
    <text evidence="3">Belongs to the INCENP family.</text>
</comment>
<feature type="compositionally biased region" description="Polar residues" evidence="8">
    <location>
        <begin position="441"/>
        <end position="453"/>
    </location>
</feature>
<dbReference type="Pfam" id="PF02037">
    <property type="entry name" value="SAP"/>
    <property type="match status" value="1"/>
</dbReference>
<dbReference type="PANTHER" id="PTHR13142">
    <property type="entry name" value="INNER CENTROMERE PROTEIN"/>
    <property type="match status" value="1"/>
</dbReference>
<feature type="compositionally biased region" description="Polar residues" evidence="8">
    <location>
        <begin position="562"/>
        <end position="572"/>
    </location>
</feature>
<comment type="subcellular location">
    <subcellularLocation>
        <location evidence="2">Cytoplasm</location>
        <location evidence="2">Cytoskeleton</location>
        <location evidence="2">Spindle</location>
    </subcellularLocation>
    <subcellularLocation>
        <location evidence="1">Nucleus</location>
    </subcellularLocation>
</comment>
<dbReference type="SMART" id="SM00513">
    <property type="entry name" value="SAP"/>
    <property type="match status" value="1"/>
</dbReference>
<feature type="compositionally biased region" description="Low complexity" evidence="8">
    <location>
        <begin position="547"/>
        <end position="561"/>
    </location>
</feature>
<evidence type="ECO:0000256" key="3">
    <source>
        <dbReference type="ARBA" id="ARBA00010042"/>
    </source>
</evidence>
<keyword evidence="5" id="KW-0159">Chromosome partition</keyword>
<feature type="region of interest" description="Disordered" evidence="8">
    <location>
        <begin position="179"/>
        <end position="329"/>
    </location>
</feature>
<feature type="region of interest" description="Disordered" evidence="8">
    <location>
        <begin position="620"/>
        <end position="660"/>
    </location>
</feature>
<dbReference type="EMBL" id="JAGDFM010000513">
    <property type="protein sequence ID" value="KAG7377535.1"/>
    <property type="molecule type" value="Genomic_DNA"/>
</dbReference>
<keyword evidence="4" id="KW-0963">Cytoplasm</keyword>
<feature type="compositionally biased region" description="Low complexity" evidence="8">
    <location>
        <begin position="924"/>
        <end position="940"/>
    </location>
</feature>
<feature type="region of interest" description="Disordered" evidence="8">
    <location>
        <begin position="681"/>
        <end position="706"/>
    </location>
</feature>
<feature type="compositionally biased region" description="Low complexity" evidence="8">
    <location>
        <begin position="982"/>
        <end position="995"/>
    </location>
</feature>
<dbReference type="InterPro" id="IPR005635">
    <property type="entry name" value="Inner_centromere_prot_ARK-bd"/>
</dbReference>
<comment type="caution">
    <text evidence="10">The sequence shown here is derived from an EMBL/GenBank/DDBJ whole genome shotgun (WGS) entry which is preliminary data.</text>
</comment>
<evidence type="ECO:0000256" key="2">
    <source>
        <dbReference type="ARBA" id="ARBA00004186"/>
    </source>
</evidence>
<feature type="region of interest" description="Disordered" evidence="8">
    <location>
        <begin position="368"/>
        <end position="484"/>
    </location>
</feature>
<protein>
    <recommendedName>
        <fullName evidence="9">SAP domain-containing protein</fullName>
    </recommendedName>
</protein>
<feature type="region of interest" description="Disordered" evidence="8">
    <location>
        <begin position="494"/>
        <end position="513"/>
    </location>
</feature>
<evidence type="ECO:0000256" key="8">
    <source>
        <dbReference type="SAM" id="MobiDB-lite"/>
    </source>
</evidence>
<accession>A0A8T1V987</accession>
<dbReference type="PANTHER" id="PTHR13142:SF1">
    <property type="entry name" value="INNER CENTROMERE PROTEIN"/>
    <property type="match status" value="1"/>
</dbReference>
<feature type="compositionally biased region" description="Basic and acidic residues" evidence="8">
    <location>
        <begin position="315"/>
        <end position="325"/>
    </location>
</feature>
<feature type="compositionally biased region" description="Basic and acidic residues" evidence="8">
    <location>
        <begin position="868"/>
        <end position="882"/>
    </location>
</feature>
<keyword evidence="6" id="KW-0206">Cytoskeleton</keyword>